<dbReference type="VEuPathDB" id="FungiDB:BD410DRAFT_479078"/>
<organism evidence="2 3">
    <name type="scientific">Rickenella mellea</name>
    <dbReference type="NCBI Taxonomy" id="50990"/>
    <lineage>
        <taxon>Eukaryota</taxon>
        <taxon>Fungi</taxon>
        <taxon>Dikarya</taxon>
        <taxon>Basidiomycota</taxon>
        <taxon>Agaricomycotina</taxon>
        <taxon>Agaricomycetes</taxon>
        <taxon>Hymenochaetales</taxon>
        <taxon>Rickenellaceae</taxon>
        <taxon>Rickenella</taxon>
    </lineage>
</organism>
<accession>A0A4Y7QIP8</accession>
<evidence type="ECO:0000313" key="3">
    <source>
        <dbReference type="Proteomes" id="UP000294933"/>
    </source>
</evidence>
<proteinExistence type="predicted"/>
<feature type="region of interest" description="Disordered" evidence="1">
    <location>
        <begin position="1"/>
        <end position="37"/>
    </location>
</feature>
<dbReference type="Proteomes" id="UP000294933">
    <property type="component" value="Unassembled WGS sequence"/>
</dbReference>
<reference evidence="2 3" key="1">
    <citation type="submission" date="2018-06" db="EMBL/GenBank/DDBJ databases">
        <title>A transcriptomic atlas of mushroom development highlights an independent origin of complex multicellularity.</title>
        <authorList>
            <consortium name="DOE Joint Genome Institute"/>
            <person name="Krizsan K."/>
            <person name="Almasi E."/>
            <person name="Merenyi Z."/>
            <person name="Sahu N."/>
            <person name="Viragh M."/>
            <person name="Koszo T."/>
            <person name="Mondo S."/>
            <person name="Kiss B."/>
            <person name="Balint B."/>
            <person name="Kues U."/>
            <person name="Barry K."/>
            <person name="Hegedus J.C."/>
            <person name="Henrissat B."/>
            <person name="Johnson J."/>
            <person name="Lipzen A."/>
            <person name="Ohm R."/>
            <person name="Nagy I."/>
            <person name="Pangilinan J."/>
            <person name="Yan J."/>
            <person name="Xiong Y."/>
            <person name="Grigoriev I.V."/>
            <person name="Hibbett D.S."/>
            <person name="Nagy L.G."/>
        </authorList>
    </citation>
    <scope>NUCLEOTIDE SEQUENCE [LARGE SCALE GENOMIC DNA]</scope>
    <source>
        <strain evidence="2 3">SZMC22713</strain>
    </source>
</reference>
<evidence type="ECO:0000313" key="2">
    <source>
        <dbReference type="EMBL" id="TDL26982.1"/>
    </source>
</evidence>
<sequence>MSDTTTSTSLAQEPPSPRCTCCPAHGQNEQPVDSKRRDARMQNFVNVTVRSAGVADRTRLFARSALEQPNLFQKYQFKYVINGCSLYEVTLLYIHLEFKQKEVGVSKNPPSDECLRIMREWKLQAWFDDIGEFVDIDEGSWQQIVYIADKFRMIRCDE</sequence>
<feature type="compositionally biased region" description="Polar residues" evidence="1">
    <location>
        <begin position="1"/>
        <end position="11"/>
    </location>
</feature>
<keyword evidence="3" id="KW-1185">Reference proteome</keyword>
<evidence type="ECO:0000256" key="1">
    <source>
        <dbReference type="SAM" id="MobiDB-lite"/>
    </source>
</evidence>
<dbReference type="EMBL" id="ML170160">
    <property type="protein sequence ID" value="TDL26982.1"/>
    <property type="molecule type" value="Genomic_DNA"/>
</dbReference>
<protein>
    <submittedName>
        <fullName evidence="2">Uncharacterized protein</fullName>
    </submittedName>
</protein>
<name>A0A4Y7QIP8_9AGAM</name>
<dbReference type="AlphaFoldDB" id="A0A4Y7QIP8"/>
<gene>
    <name evidence="2" type="ORF">BD410DRAFT_479078</name>
</gene>